<dbReference type="RefSeq" id="WP_184996159.1">
    <property type="nucleotide sequence ID" value="NZ_BOMK01000086.1"/>
</dbReference>
<protein>
    <submittedName>
        <fullName evidence="1">Bifunctional DNA-binding transcriptional regulator/antitoxin component of YhaV-PrlF toxin-antitoxin module</fullName>
    </submittedName>
</protein>
<reference evidence="1 2" key="1">
    <citation type="submission" date="2020-08" db="EMBL/GenBank/DDBJ databases">
        <title>Sequencing the genomes of 1000 actinobacteria strains.</title>
        <authorList>
            <person name="Klenk H.-P."/>
        </authorList>
    </citation>
    <scope>NUCLEOTIDE SEQUENCE [LARGE SCALE GENOMIC DNA]</scope>
    <source>
        <strain evidence="1 2">DSM 43149</strain>
    </source>
</reference>
<organism evidence="1 2">
    <name type="scientific">Actinoplanes digitatis</name>
    <dbReference type="NCBI Taxonomy" id="1868"/>
    <lineage>
        <taxon>Bacteria</taxon>
        <taxon>Bacillati</taxon>
        <taxon>Actinomycetota</taxon>
        <taxon>Actinomycetes</taxon>
        <taxon>Micromonosporales</taxon>
        <taxon>Micromonosporaceae</taxon>
        <taxon>Actinoplanes</taxon>
    </lineage>
</organism>
<proteinExistence type="predicted"/>
<dbReference type="EMBL" id="JACHNH010000001">
    <property type="protein sequence ID" value="MBB4765038.1"/>
    <property type="molecule type" value="Genomic_DNA"/>
</dbReference>
<dbReference type="AlphaFoldDB" id="A0A7W7MS69"/>
<name>A0A7W7MS69_9ACTN</name>
<evidence type="ECO:0000313" key="1">
    <source>
        <dbReference type="EMBL" id="MBB4765038.1"/>
    </source>
</evidence>
<gene>
    <name evidence="1" type="ORF">BJ971_005594</name>
</gene>
<evidence type="ECO:0000313" key="2">
    <source>
        <dbReference type="Proteomes" id="UP000578112"/>
    </source>
</evidence>
<comment type="caution">
    <text evidence="1">The sequence shown here is derived from an EMBL/GenBank/DDBJ whole genome shotgun (WGS) entry which is preliminary data.</text>
</comment>
<dbReference type="GO" id="GO:0003677">
    <property type="term" value="F:DNA binding"/>
    <property type="evidence" value="ECO:0007669"/>
    <property type="project" value="UniProtKB-KW"/>
</dbReference>
<keyword evidence="1" id="KW-0238">DNA-binding</keyword>
<accession>A0A7W7MS69</accession>
<dbReference type="Proteomes" id="UP000578112">
    <property type="component" value="Unassembled WGS sequence"/>
</dbReference>
<keyword evidence="2" id="KW-1185">Reference proteome</keyword>
<sequence length="108" mass="11665">MGRLDAGGRITARASVTCLRWSPGDRIRFTIRNGLIIAATDPCGHRDLGENGLLRLPVAVRRACRLRAGDQILLAALPARQRLIIYPPATLATLTAELHDTVAGGEDR</sequence>